<dbReference type="SUPFAM" id="SSF48498">
    <property type="entry name" value="Tetracyclin repressor-like, C-terminal domain"/>
    <property type="match status" value="1"/>
</dbReference>
<reference evidence="7" key="1">
    <citation type="submission" date="2015-06" db="EMBL/GenBank/DDBJ databases">
        <authorList>
            <person name="Liu B."/>
            <person name="Wang J."/>
            <person name="Zhu Y."/>
            <person name="Liu G."/>
            <person name="Chen Q."/>
            <person name="Zheng C."/>
            <person name="Che J."/>
            <person name="Ge C."/>
            <person name="Shi H."/>
            <person name="Pan Z."/>
            <person name="Liu X."/>
        </authorList>
    </citation>
    <scope>NUCLEOTIDE SEQUENCE [LARGE SCALE GENOMIC DNA]</scope>
    <source>
        <strain evidence="7">DSM 16346</strain>
    </source>
</reference>
<evidence type="ECO:0000256" key="3">
    <source>
        <dbReference type="ARBA" id="ARBA00023125"/>
    </source>
</evidence>
<evidence type="ECO:0000256" key="2">
    <source>
        <dbReference type="ARBA" id="ARBA00023015"/>
    </source>
</evidence>
<dbReference type="PROSITE" id="PS50977">
    <property type="entry name" value="HTH_TETR_2"/>
    <property type="match status" value="1"/>
</dbReference>
<dbReference type="Pfam" id="PF13977">
    <property type="entry name" value="TetR_C_6"/>
    <property type="match status" value="1"/>
</dbReference>
<dbReference type="PRINTS" id="PR00455">
    <property type="entry name" value="HTHTETR"/>
</dbReference>
<dbReference type="InterPro" id="IPR039538">
    <property type="entry name" value="BetI_C"/>
</dbReference>
<dbReference type="InterPro" id="IPR036271">
    <property type="entry name" value="Tet_transcr_reg_TetR-rel_C_sf"/>
</dbReference>
<keyword evidence="1" id="KW-0678">Repressor</keyword>
<evidence type="ECO:0000313" key="7">
    <source>
        <dbReference type="EMBL" id="KMM36321.1"/>
    </source>
</evidence>
<dbReference type="PANTHER" id="PTHR43479:SF11">
    <property type="entry name" value="ACREF_ENVCD OPERON REPRESSOR-RELATED"/>
    <property type="match status" value="1"/>
</dbReference>
<dbReference type="EMBL" id="LELK01000006">
    <property type="protein sequence ID" value="KMM36321.1"/>
    <property type="molecule type" value="Genomic_DNA"/>
</dbReference>
<evidence type="ECO:0000313" key="8">
    <source>
        <dbReference type="Proteomes" id="UP000035996"/>
    </source>
</evidence>
<comment type="caution">
    <text evidence="7">The sequence shown here is derived from an EMBL/GenBank/DDBJ whole genome shotgun (WGS) entry which is preliminary data.</text>
</comment>
<dbReference type="STRING" id="157733.AB986_17925"/>
<sequence>MSRKTELRRKQIIKAAYQAVSDKGYETVTLQDIANYADVSKGVPNYYFQNKEDVLAHLLEEITERIYQKEKAAVENETSFQEMLQAYINAVFVNPEDNEKFYKVYLDFLAQATRNERYRKINARFYQNCFSISQLIIMRGESEGLLHSMNYDDDGKAMRSLIDGYMIQWLMTGDHQKHRTYKESCLKAIQTYLTS</sequence>
<dbReference type="OrthoDB" id="9810250at2"/>
<keyword evidence="4" id="KW-0804">Transcription</keyword>
<evidence type="ECO:0000256" key="1">
    <source>
        <dbReference type="ARBA" id="ARBA00022491"/>
    </source>
</evidence>
<keyword evidence="2" id="KW-0805">Transcription regulation</keyword>
<dbReference type="Gene3D" id="1.10.357.10">
    <property type="entry name" value="Tetracycline Repressor, domain 2"/>
    <property type="match status" value="1"/>
</dbReference>
<protein>
    <submittedName>
        <fullName evidence="7">Transcriptional regulator</fullName>
    </submittedName>
</protein>
<accession>A0A0J6CJD8</accession>
<feature type="DNA-binding region" description="H-T-H motif" evidence="5">
    <location>
        <begin position="29"/>
        <end position="48"/>
    </location>
</feature>
<dbReference type="RefSeq" id="WP_048313003.1">
    <property type="nucleotide sequence ID" value="NZ_CP119526.1"/>
</dbReference>
<name>A0A0J6CJD8_9BACL</name>
<dbReference type="GO" id="GO:0003677">
    <property type="term" value="F:DNA binding"/>
    <property type="evidence" value="ECO:0007669"/>
    <property type="project" value="UniProtKB-UniRule"/>
</dbReference>
<evidence type="ECO:0000259" key="6">
    <source>
        <dbReference type="PROSITE" id="PS50977"/>
    </source>
</evidence>
<keyword evidence="8" id="KW-1185">Reference proteome</keyword>
<gene>
    <name evidence="7" type="ORF">AB986_17925</name>
</gene>
<dbReference type="AlphaFoldDB" id="A0A0J6CJD8"/>
<dbReference type="Proteomes" id="UP000035996">
    <property type="component" value="Unassembled WGS sequence"/>
</dbReference>
<keyword evidence="3 5" id="KW-0238">DNA-binding</keyword>
<feature type="domain" description="HTH tetR-type" evidence="6">
    <location>
        <begin position="6"/>
        <end position="66"/>
    </location>
</feature>
<dbReference type="Pfam" id="PF00440">
    <property type="entry name" value="TetR_N"/>
    <property type="match status" value="1"/>
</dbReference>
<dbReference type="PANTHER" id="PTHR43479">
    <property type="entry name" value="ACREF/ENVCD OPERON REPRESSOR-RELATED"/>
    <property type="match status" value="1"/>
</dbReference>
<dbReference type="InterPro" id="IPR009057">
    <property type="entry name" value="Homeodomain-like_sf"/>
</dbReference>
<proteinExistence type="predicted"/>
<evidence type="ECO:0000256" key="4">
    <source>
        <dbReference type="ARBA" id="ARBA00023163"/>
    </source>
</evidence>
<organism evidence="7 8">
    <name type="scientific">Guptibacillus hwajinpoensis</name>
    <dbReference type="NCBI Taxonomy" id="208199"/>
    <lineage>
        <taxon>Bacteria</taxon>
        <taxon>Bacillati</taxon>
        <taxon>Bacillota</taxon>
        <taxon>Bacilli</taxon>
        <taxon>Bacillales</taxon>
        <taxon>Guptibacillaceae</taxon>
        <taxon>Guptibacillus</taxon>
    </lineage>
</organism>
<dbReference type="InterPro" id="IPR001647">
    <property type="entry name" value="HTH_TetR"/>
</dbReference>
<dbReference type="InterPro" id="IPR050624">
    <property type="entry name" value="HTH-type_Tx_Regulator"/>
</dbReference>
<evidence type="ECO:0000256" key="5">
    <source>
        <dbReference type="PROSITE-ProRule" id="PRU00335"/>
    </source>
</evidence>
<dbReference type="SUPFAM" id="SSF46689">
    <property type="entry name" value="Homeodomain-like"/>
    <property type="match status" value="1"/>
</dbReference>